<gene>
    <name evidence="5" type="ORF">KP509_24G018600</name>
</gene>
<dbReference type="Proteomes" id="UP000825935">
    <property type="component" value="Chromosome 24"/>
</dbReference>
<sequence>MATMTPLQQALKSLCSRTGWCYAVFWKLKRRSRMMLTWEDGHYDYSCSYHDACNDGGTRSGMGGNPLEQGGVGDSEGQIGLAVARMSYYVYSMGEGIIGRVAFTGKHQWVFHDGQNHLEIAAGGSLNNQAILDKNTDGWQSQFAAGIKVTIAVIAVPQGVVQLGSTKMIMEDLKWIDNVKSVFSALQTASSSSRIELGSEGQGARSSFSNKMPLLSGSSTSVITRKTTTSQHRQSVPRIADDDVHWQKLGATMNPAVFSNFNRPHSVSGSGFASAAPHQRLQLQHAAKVLPEPQCTKNSSTGSELHNLQMQVNVCQVPSIPSNIIQSDDNITDNWIDDTGMQHLKKTSTWMSLVTEDMSSGLHDLKNDPVTPTCAGNLVEKLSAPKENYPFNKVHPMQSFSETGEDGFMNGPFKSDDQQQLNCSIGDGIALKCPNFPTTSGRLMVKGNKAYPIASSIDDGHANESRRSIPIKSESQCSERESFSHTYTEQNDINNLEELEKFLASFSKETGKWDKSFAIGDELSQALGPAFWKSSIDDQPNLSADKNNDELVINEAEKASVLPSVGSDVVTDSQYDTLTVICPPESKQEPLLDAVVRNTSSSQHSVSSNTDGAVNLSAKLPFSNLTSGMPVMSIIQDTEQSCSSSLSGKVLQTGVSHEIRYHDNVLPRNKQARQNFSISSDTHTNMSFHSWTDDGQSMRSDDVLCQSRKSEEIPKSSKKRSRSGESPRPRPKDRQQIQDRVRELREIVPNGSKCSIDALLEKTIKHMLFLHSVTLHANQLKNTGEIKEDSDSGATWALDLGSGEKRCPIVVKDLNQPRQMLVEMVCEESGLFLETADIIRNLGLTILKGSLESQGDKFWAKFIVEANCDIQRVDVLVSLIQRLHLDNYSSSSSMTMASQSTALKPQQVDSIDSHTFSGQR</sequence>
<dbReference type="GO" id="GO:0046983">
    <property type="term" value="F:protein dimerization activity"/>
    <property type="evidence" value="ECO:0007669"/>
    <property type="project" value="InterPro"/>
</dbReference>
<evidence type="ECO:0000256" key="1">
    <source>
        <dbReference type="ARBA" id="ARBA00023015"/>
    </source>
</evidence>
<dbReference type="EMBL" id="CM035429">
    <property type="protein sequence ID" value="KAH7299569.1"/>
    <property type="molecule type" value="Genomic_DNA"/>
</dbReference>
<reference evidence="5" key="1">
    <citation type="submission" date="2021-08" db="EMBL/GenBank/DDBJ databases">
        <title>WGS assembly of Ceratopteris richardii.</title>
        <authorList>
            <person name="Marchant D.B."/>
            <person name="Chen G."/>
            <person name="Jenkins J."/>
            <person name="Shu S."/>
            <person name="Leebens-Mack J."/>
            <person name="Grimwood J."/>
            <person name="Schmutz J."/>
            <person name="Soltis P."/>
            <person name="Soltis D."/>
            <person name="Chen Z.-H."/>
        </authorList>
    </citation>
    <scope>NUCLEOTIDE SEQUENCE</scope>
    <source>
        <strain evidence="5">Whitten #5841</strain>
        <tissue evidence="5">Leaf</tissue>
    </source>
</reference>
<dbReference type="PROSITE" id="PS50888">
    <property type="entry name" value="BHLH"/>
    <property type="match status" value="1"/>
</dbReference>
<feature type="region of interest" description="Disordered" evidence="3">
    <location>
        <begin position="679"/>
        <end position="738"/>
    </location>
</feature>
<dbReference type="Pfam" id="PF23176">
    <property type="entry name" value="bHLH_LHW"/>
    <property type="match status" value="1"/>
</dbReference>
<dbReference type="InterPro" id="IPR011598">
    <property type="entry name" value="bHLH_dom"/>
</dbReference>
<name>A0A8T2RSU7_CERRI</name>
<proteinExistence type="predicted"/>
<feature type="compositionally biased region" description="Polar residues" evidence="3">
    <location>
        <begin position="679"/>
        <end position="698"/>
    </location>
</feature>
<dbReference type="OrthoDB" id="778365at2759"/>
<feature type="region of interest" description="Disordered" evidence="3">
    <location>
        <begin position="899"/>
        <end position="920"/>
    </location>
</feature>
<comment type="caution">
    <text evidence="5">The sequence shown here is derived from an EMBL/GenBank/DDBJ whole genome shotgun (WGS) entry which is preliminary data.</text>
</comment>
<feature type="compositionally biased region" description="Polar residues" evidence="3">
    <location>
        <begin position="903"/>
        <end position="920"/>
    </location>
</feature>
<dbReference type="PANTHER" id="PTHR46196:SF3">
    <property type="entry name" value="TRANSCRIPTION FACTOR LHW-LIKE ISOFORM X1"/>
    <property type="match status" value="1"/>
</dbReference>
<dbReference type="AlphaFoldDB" id="A0A8T2RSU7"/>
<feature type="compositionally biased region" description="Basic and acidic residues" evidence="3">
    <location>
        <begin position="458"/>
        <end position="467"/>
    </location>
</feature>
<dbReference type="Pfam" id="PF14215">
    <property type="entry name" value="bHLH-MYC_N"/>
    <property type="match status" value="1"/>
</dbReference>
<feature type="compositionally biased region" description="Basic and acidic residues" evidence="3">
    <location>
        <begin position="722"/>
        <end position="738"/>
    </location>
</feature>
<organism evidence="5 6">
    <name type="scientific">Ceratopteris richardii</name>
    <name type="common">Triangle waterfern</name>
    <dbReference type="NCBI Taxonomy" id="49495"/>
    <lineage>
        <taxon>Eukaryota</taxon>
        <taxon>Viridiplantae</taxon>
        <taxon>Streptophyta</taxon>
        <taxon>Embryophyta</taxon>
        <taxon>Tracheophyta</taxon>
        <taxon>Polypodiopsida</taxon>
        <taxon>Polypodiidae</taxon>
        <taxon>Polypodiales</taxon>
        <taxon>Pteridineae</taxon>
        <taxon>Pteridaceae</taxon>
        <taxon>Parkerioideae</taxon>
        <taxon>Ceratopteris</taxon>
    </lineage>
</organism>
<protein>
    <recommendedName>
        <fullName evidence="4">BHLH domain-containing protein</fullName>
    </recommendedName>
</protein>
<dbReference type="InterPro" id="IPR025610">
    <property type="entry name" value="MYC/MYB_N"/>
</dbReference>
<keyword evidence="1" id="KW-0805">Transcription regulation</keyword>
<dbReference type="OMA" id="VLAKMAY"/>
<feature type="domain" description="BHLH" evidence="4">
    <location>
        <begin position="721"/>
        <end position="770"/>
    </location>
</feature>
<dbReference type="InterPro" id="IPR043561">
    <property type="entry name" value="LHW-like"/>
</dbReference>
<dbReference type="PANTHER" id="PTHR46196">
    <property type="entry name" value="TRANSCRIPTION FACTOR BHLH155-LIKE ISOFORM X1-RELATED"/>
    <property type="match status" value="1"/>
</dbReference>
<keyword evidence="6" id="KW-1185">Reference proteome</keyword>
<evidence type="ECO:0000313" key="5">
    <source>
        <dbReference type="EMBL" id="KAH7299569.1"/>
    </source>
</evidence>
<evidence type="ECO:0000256" key="3">
    <source>
        <dbReference type="SAM" id="MobiDB-lite"/>
    </source>
</evidence>
<accession>A0A8T2RSU7</accession>
<evidence type="ECO:0000259" key="4">
    <source>
        <dbReference type="PROSITE" id="PS50888"/>
    </source>
</evidence>
<keyword evidence="2" id="KW-0804">Transcription</keyword>
<evidence type="ECO:0000256" key="2">
    <source>
        <dbReference type="ARBA" id="ARBA00023163"/>
    </source>
</evidence>
<dbReference type="GO" id="GO:0003700">
    <property type="term" value="F:DNA-binding transcription factor activity"/>
    <property type="evidence" value="ECO:0007669"/>
    <property type="project" value="InterPro"/>
</dbReference>
<feature type="region of interest" description="Disordered" evidence="3">
    <location>
        <begin position="456"/>
        <end position="480"/>
    </location>
</feature>
<evidence type="ECO:0000313" key="6">
    <source>
        <dbReference type="Proteomes" id="UP000825935"/>
    </source>
</evidence>